<dbReference type="EMBL" id="KI545873">
    <property type="protein sequence ID" value="EST06563.1"/>
    <property type="molecule type" value="Genomic_DNA"/>
</dbReference>
<dbReference type="AlphaFoldDB" id="V5EU03"/>
<dbReference type="Gene3D" id="1.10.20.120">
    <property type="match status" value="1"/>
</dbReference>
<feature type="domain" description="Rnh202 triple barrel" evidence="7">
    <location>
        <begin position="26"/>
        <end position="97"/>
    </location>
</feature>
<reference evidence="9" key="1">
    <citation type="journal article" date="2013" name="Genome Announc.">
        <title>Draft genome sequence of Pseudozyma brasiliensis sp. nov. strain GHG001, a high producer of endo-1,4-xylanase isolated from an insect pest of sugarcane.</title>
        <authorList>
            <person name="Oliveira J.V.D.C."/>
            <person name="dos Santos R.A.C."/>
            <person name="Borges T.A."/>
            <person name="Riano-Pachon D.M."/>
            <person name="Goldman G.H."/>
        </authorList>
    </citation>
    <scope>NUCLEOTIDE SEQUENCE [LARGE SCALE GENOMIC DNA]</scope>
    <source>
        <strain evidence="9">GHG001</strain>
    </source>
</reference>
<dbReference type="PANTHER" id="PTHR13383">
    <property type="entry name" value="RIBONUCLEASE H2 SUBUNIT B"/>
    <property type="match status" value="1"/>
</dbReference>
<dbReference type="OrthoDB" id="29098at2759"/>
<evidence type="ECO:0000256" key="4">
    <source>
        <dbReference type="ARBA" id="ARBA00024778"/>
    </source>
</evidence>
<evidence type="ECO:0000313" key="9">
    <source>
        <dbReference type="Proteomes" id="UP000019377"/>
    </source>
</evidence>
<dbReference type="GO" id="GO:0006401">
    <property type="term" value="P:RNA catabolic process"/>
    <property type="evidence" value="ECO:0007669"/>
    <property type="project" value="TreeGrafter"/>
</dbReference>
<dbReference type="eggNOG" id="ENOG502SCZ4">
    <property type="taxonomic scope" value="Eukaryota"/>
</dbReference>
<evidence type="ECO:0000256" key="5">
    <source>
        <dbReference type="ARBA" id="ARBA00033464"/>
    </source>
</evidence>
<dbReference type="HOGENOM" id="CLU_918878_0_0_1"/>
<dbReference type="OMA" id="DRSWMIS"/>
<dbReference type="Gene3D" id="2.20.25.530">
    <property type="match status" value="1"/>
</dbReference>
<keyword evidence="9" id="KW-1185">Reference proteome</keyword>
<name>V5EU03_KALBG</name>
<evidence type="ECO:0000256" key="2">
    <source>
        <dbReference type="ARBA" id="ARBA00019062"/>
    </source>
</evidence>
<dbReference type="InterPro" id="IPR019024">
    <property type="entry name" value="RNase_H2_suB_wHTH"/>
</dbReference>
<sequence>MTATHPTPSQPTAETRSMRTGVLIHPSHAQSGRFLVLPHPRTLVPTYYLSLPSSSSSAAGLLELTTLQDTRYSRSWMLSHLNQVLSSGQLEILAPVDVRFLLISLLSLLSGGYRSVEDCFEQVALDLWANRKEALSSSVPEVKAAEGGMEEVWSDVVAFGNLDGVQEAMRDVCDTQTLPTGDQAFRLSQEKTFALLNTKLARLSERTTFVQAPNTLGRSFERRWTSDSDPTPYLTTEAEDCDEAKKLRSRIAAEVIATNLPPKLAAEYFAHLGISLD</sequence>
<dbReference type="GeneID" id="27420682"/>
<dbReference type="Proteomes" id="UP000019377">
    <property type="component" value="Unassembled WGS sequence"/>
</dbReference>
<comment type="function">
    <text evidence="4">Non catalytic subunit of RNase H2, an endonuclease that specifically degrades the RNA of RNA:DNA hybrids. Participates in DNA replication, possibly by mediating the removal of lagging-strand Okazaki fragment RNA primers during DNA replication. Mediates the excision of single ribonucleotides from DNA:RNA duplexes.</text>
</comment>
<dbReference type="InterPro" id="IPR041195">
    <property type="entry name" value="Rnh202_N"/>
</dbReference>
<gene>
    <name evidence="8" type="ORF">PSEUBRA_SCAF3g04067</name>
</gene>
<comment type="subcellular location">
    <subcellularLocation>
        <location evidence="1">Nucleus</location>
    </subcellularLocation>
</comment>
<evidence type="ECO:0000256" key="1">
    <source>
        <dbReference type="ARBA" id="ARBA00004123"/>
    </source>
</evidence>
<dbReference type="Pfam" id="PF17745">
    <property type="entry name" value="Ydr279_N"/>
    <property type="match status" value="1"/>
</dbReference>
<dbReference type="RefSeq" id="XP_016291552.1">
    <property type="nucleotide sequence ID" value="XM_016438004.1"/>
</dbReference>
<dbReference type="GO" id="GO:0032299">
    <property type="term" value="C:ribonuclease H2 complex"/>
    <property type="evidence" value="ECO:0007669"/>
    <property type="project" value="InterPro"/>
</dbReference>
<dbReference type="STRING" id="1365824.V5EU03"/>
<proteinExistence type="predicted"/>
<protein>
    <recommendedName>
        <fullName evidence="2">Ribonuclease H2 subunit B</fullName>
    </recommendedName>
    <alternativeName>
        <fullName evidence="5">Ribonuclease HI subunit B</fullName>
    </alternativeName>
</protein>
<evidence type="ECO:0000259" key="6">
    <source>
        <dbReference type="Pfam" id="PF09468"/>
    </source>
</evidence>
<dbReference type="GO" id="GO:0005654">
    <property type="term" value="C:nucleoplasm"/>
    <property type="evidence" value="ECO:0007669"/>
    <property type="project" value="TreeGrafter"/>
</dbReference>
<dbReference type="InterPro" id="IPR040456">
    <property type="entry name" value="RNase_H2_suB"/>
</dbReference>
<dbReference type="PANTHER" id="PTHR13383:SF11">
    <property type="entry name" value="RIBONUCLEASE H2 SUBUNIT B"/>
    <property type="match status" value="1"/>
</dbReference>
<evidence type="ECO:0000313" key="8">
    <source>
        <dbReference type="EMBL" id="EST06563.1"/>
    </source>
</evidence>
<evidence type="ECO:0000256" key="3">
    <source>
        <dbReference type="ARBA" id="ARBA00023242"/>
    </source>
</evidence>
<evidence type="ECO:0000259" key="7">
    <source>
        <dbReference type="Pfam" id="PF17745"/>
    </source>
</evidence>
<organism evidence="8 9">
    <name type="scientific">Kalmanozyma brasiliensis (strain GHG001)</name>
    <name type="common">Yeast</name>
    <name type="synonym">Pseudozyma brasiliensis</name>
    <dbReference type="NCBI Taxonomy" id="1365824"/>
    <lineage>
        <taxon>Eukaryota</taxon>
        <taxon>Fungi</taxon>
        <taxon>Dikarya</taxon>
        <taxon>Basidiomycota</taxon>
        <taxon>Ustilaginomycotina</taxon>
        <taxon>Ustilaginomycetes</taxon>
        <taxon>Ustilaginales</taxon>
        <taxon>Ustilaginaceae</taxon>
        <taxon>Kalmanozyma</taxon>
    </lineage>
</organism>
<keyword evidence="3" id="KW-0539">Nucleus</keyword>
<dbReference type="Pfam" id="PF09468">
    <property type="entry name" value="RNase_H2-Ydr279"/>
    <property type="match status" value="1"/>
</dbReference>
<feature type="domain" description="Ribonuclease H2 subunit B wHTH" evidence="6">
    <location>
        <begin position="162"/>
        <end position="265"/>
    </location>
</feature>
<accession>V5EU03</accession>